<feature type="non-terminal residue" evidence="3">
    <location>
        <position position="1"/>
    </location>
</feature>
<dbReference type="Proteomes" id="UP000708208">
    <property type="component" value="Unassembled WGS sequence"/>
</dbReference>
<evidence type="ECO:0000256" key="1">
    <source>
        <dbReference type="SAM" id="Coils"/>
    </source>
</evidence>
<feature type="region of interest" description="Disordered" evidence="2">
    <location>
        <begin position="398"/>
        <end position="424"/>
    </location>
</feature>
<name>A0A8J2K1Q3_9HEXA</name>
<protein>
    <submittedName>
        <fullName evidence="3">Uncharacterized protein</fullName>
    </submittedName>
</protein>
<keyword evidence="4" id="KW-1185">Reference proteome</keyword>
<feature type="coiled-coil region" evidence="1">
    <location>
        <begin position="161"/>
        <end position="195"/>
    </location>
</feature>
<feature type="compositionally biased region" description="Polar residues" evidence="2">
    <location>
        <begin position="278"/>
        <end position="296"/>
    </location>
</feature>
<accession>A0A8J2K1Q3</accession>
<organism evidence="3 4">
    <name type="scientific">Allacma fusca</name>
    <dbReference type="NCBI Taxonomy" id="39272"/>
    <lineage>
        <taxon>Eukaryota</taxon>
        <taxon>Metazoa</taxon>
        <taxon>Ecdysozoa</taxon>
        <taxon>Arthropoda</taxon>
        <taxon>Hexapoda</taxon>
        <taxon>Collembola</taxon>
        <taxon>Symphypleona</taxon>
        <taxon>Sminthuridae</taxon>
        <taxon>Allacma</taxon>
    </lineage>
</organism>
<proteinExistence type="predicted"/>
<gene>
    <name evidence="3" type="ORF">AFUS01_LOCUS19767</name>
</gene>
<dbReference type="AlphaFoldDB" id="A0A8J2K1Q3"/>
<evidence type="ECO:0000313" key="3">
    <source>
        <dbReference type="EMBL" id="CAG7731160.1"/>
    </source>
</evidence>
<feature type="region of interest" description="Disordered" evidence="2">
    <location>
        <begin position="201"/>
        <end position="222"/>
    </location>
</feature>
<feature type="non-terminal residue" evidence="3">
    <location>
        <position position="563"/>
    </location>
</feature>
<feature type="compositionally biased region" description="Basic and acidic residues" evidence="2">
    <location>
        <begin position="411"/>
        <end position="424"/>
    </location>
</feature>
<comment type="caution">
    <text evidence="3">The sequence shown here is derived from an EMBL/GenBank/DDBJ whole genome shotgun (WGS) entry which is preliminary data.</text>
</comment>
<feature type="region of interest" description="Disordered" evidence="2">
    <location>
        <begin position="275"/>
        <end position="303"/>
    </location>
</feature>
<keyword evidence="1" id="KW-0175">Coiled coil</keyword>
<dbReference type="EMBL" id="CAJVCH010206985">
    <property type="protein sequence ID" value="CAG7731160.1"/>
    <property type="molecule type" value="Genomic_DNA"/>
</dbReference>
<sequence length="563" mass="63212">VKDDRRRRSTSITSVILETRTDLYEFPPIEKRLADIDPQWKVSTNPNVDESEVLATQNRDFCAYHTQRFGLATKPGDWIRVARKIVKEAKPGPDEPTSSTKSTNNDKDALTCEKCQLVIFKPAITADLKEAATVLATSDCKHVFHAACTVEIEAQFWQDSHATSEQQIAQTQALVAKLQAELTSTKTQLAKTKSLYQLALSKANENRSRSRSTTPARNADDASVILSTAANVLSVQSDNTNQPGTSTSSPASYAAAAAIQPDFENIQRPIHEYRPPLKSTQGQKLPTGNIQKSFAPNPTIRGRAPTPTYNPQQQMLQHQMPPPRLPRGISPGNIRMSKANQQRAAAAQQQMAPNANVNLAAARPDQVPPHVSVMDQVPQYDDQGKLIPPALHVPTTEKRSIYRTQQTKSRSKLERERKGPFAQTKREHDRFFRRYAIKATTLYPFFPLQFYPCRYTLLATFHNQAANGVYTAVAAQDVLMMGDGYIWGMIQYMLRLRQNMLQALHPGLYRRDLSIVDLIDCLTKLKNLPPRVMYSIGNWDMFNGMSPANIRENSAELLRLMRK</sequence>
<evidence type="ECO:0000313" key="4">
    <source>
        <dbReference type="Proteomes" id="UP000708208"/>
    </source>
</evidence>
<evidence type="ECO:0000256" key="2">
    <source>
        <dbReference type="SAM" id="MobiDB-lite"/>
    </source>
</evidence>
<feature type="region of interest" description="Disordered" evidence="2">
    <location>
        <begin position="87"/>
        <end position="106"/>
    </location>
</feature>
<reference evidence="3" key="1">
    <citation type="submission" date="2021-06" db="EMBL/GenBank/DDBJ databases">
        <authorList>
            <person name="Hodson N. C."/>
            <person name="Mongue J. A."/>
            <person name="Jaron S. K."/>
        </authorList>
    </citation>
    <scope>NUCLEOTIDE SEQUENCE</scope>
</reference>